<dbReference type="InParanoid" id="Q54LA4"/>
<dbReference type="SUPFAM" id="SSF103473">
    <property type="entry name" value="MFS general substrate transporter"/>
    <property type="match status" value="1"/>
</dbReference>
<feature type="region of interest" description="Disordered" evidence="2">
    <location>
        <begin position="215"/>
        <end position="256"/>
    </location>
</feature>
<comment type="caution">
    <text evidence="5">The sequence shown here is derived from an EMBL/GenBank/DDBJ whole genome shotgun (WGS) entry which is preliminary data.</text>
</comment>
<keyword evidence="6" id="KW-1185">Reference proteome</keyword>
<dbReference type="Proteomes" id="UP000002195">
    <property type="component" value="Unassembled WGS sequence"/>
</dbReference>
<feature type="transmembrane region" description="Helical" evidence="3">
    <location>
        <begin position="750"/>
        <end position="769"/>
    </location>
</feature>
<feature type="transmembrane region" description="Helical" evidence="3">
    <location>
        <begin position="553"/>
        <end position="569"/>
    </location>
</feature>
<feature type="transmembrane region" description="Helical" evidence="3">
    <location>
        <begin position="850"/>
        <end position="868"/>
    </location>
</feature>
<feature type="region of interest" description="Disordered" evidence="2">
    <location>
        <begin position="331"/>
        <end position="444"/>
    </location>
</feature>
<dbReference type="dictyBase" id="DDB_G0286749"/>
<feature type="transmembrane region" description="Helical" evidence="3">
    <location>
        <begin position="775"/>
        <end position="791"/>
    </location>
</feature>
<comment type="subcellular location">
    <subcellularLocation>
        <location evidence="1">Membrane</location>
        <topology evidence="1">Multi-pass membrane protein</topology>
    </subcellularLocation>
</comment>
<dbReference type="Pfam" id="PF07690">
    <property type="entry name" value="MFS_1"/>
    <property type="match status" value="1"/>
</dbReference>
<accession>Q54LA4</accession>
<feature type="compositionally biased region" description="Low complexity" evidence="2">
    <location>
        <begin position="1"/>
        <end position="16"/>
    </location>
</feature>
<feature type="compositionally biased region" description="Acidic residues" evidence="2">
    <location>
        <begin position="218"/>
        <end position="227"/>
    </location>
</feature>
<feature type="compositionally biased region" description="Low complexity" evidence="2">
    <location>
        <begin position="331"/>
        <end position="382"/>
    </location>
</feature>
<feature type="transmembrane region" description="Helical" evidence="3">
    <location>
        <begin position="487"/>
        <end position="506"/>
    </location>
</feature>
<feature type="compositionally biased region" description="Low complexity" evidence="2">
    <location>
        <begin position="228"/>
        <end position="256"/>
    </location>
</feature>
<dbReference type="PROSITE" id="PS50850">
    <property type="entry name" value="MFS"/>
    <property type="match status" value="1"/>
</dbReference>
<dbReference type="AlphaFoldDB" id="Q54LA4"/>
<dbReference type="VEuPathDB" id="AmoebaDB:DDB_G0286749"/>
<feature type="region of interest" description="Disordered" evidence="2">
    <location>
        <begin position="87"/>
        <end position="175"/>
    </location>
</feature>
<dbReference type="PANTHER" id="PTHR42910:SF1">
    <property type="entry name" value="MAJOR FACILITATOR SUPERFAMILY (MFS) PROFILE DOMAIN-CONTAINING PROTEIN"/>
    <property type="match status" value="1"/>
</dbReference>
<feature type="transmembrane region" description="Helical" evidence="3">
    <location>
        <begin position="824"/>
        <end position="844"/>
    </location>
</feature>
<organism evidence="5 6">
    <name type="scientific">Dictyostelium discoideum</name>
    <name type="common">Social amoeba</name>
    <dbReference type="NCBI Taxonomy" id="44689"/>
    <lineage>
        <taxon>Eukaryota</taxon>
        <taxon>Amoebozoa</taxon>
        <taxon>Evosea</taxon>
        <taxon>Eumycetozoa</taxon>
        <taxon>Dictyostelia</taxon>
        <taxon>Dictyosteliales</taxon>
        <taxon>Dictyosteliaceae</taxon>
        <taxon>Dictyostelium</taxon>
    </lineage>
</organism>
<evidence type="ECO:0000313" key="6">
    <source>
        <dbReference type="Proteomes" id="UP000002195"/>
    </source>
</evidence>
<dbReference type="InterPro" id="IPR020846">
    <property type="entry name" value="MFS_dom"/>
</dbReference>
<dbReference type="KEGG" id="ddi:DDB_G0286749"/>
<feature type="transmembrane region" description="Helical" evidence="3">
    <location>
        <begin position="610"/>
        <end position="635"/>
    </location>
</feature>
<dbReference type="PaxDb" id="44689-DDB0187129"/>
<evidence type="ECO:0000256" key="1">
    <source>
        <dbReference type="ARBA" id="ARBA00004141"/>
    </source>
</evidence>
<keyword evidence="3" id="KW-0472">Membrane</keyword>
<name>Q54LA4_DICDI</name>
<keyword evidence="3" id="KW-0812">Transmembrane</keyword>
<feature type="compositionally biased region" description="Low complexity" evidence="2">
    <location>
        <begin position="87"/>
        <end position="102"/>
    </location>
</feature>
<dbReference type="eggNOG" id="ENOG502QUXC">
    <property type="taxonomic scope" value="Eukaryota"/>
</dbReference>
<feature type="compositionally biased region" description="Low complexity" evidence="2">
    <location>
        <begin position="133"/>
        <end position="157"/>
    </location>
</feature>
<dbReference type="EMBL" id="AAFI02000089">
    <property type="protein sequence ID" value="EAL64130.1"/>
    <property type="molecule type" value="Genomic_DNA"/>
</dbReference>
<dbReference type="PANTHER" id="PTHR42910">
    <property type="entry name" value="TRANSPORTER SCO4007-RELATED"/>
    <property type="match status" value="1"/>
</dbReference>
<feature type="transmembrane region" description="Helical" evidence="3">
    <location>
        <begin position="641"/>
        <end position="660"/>
    </location>
</feature>
<feature type="compositionally biased region" description="Basic residues" evidence="2">
    <location>
        <begin position="428"/>
        <end position="442"/>
    </location>
</feature>
<dbReference type="HOGENOM" id="CLU_327185_0_0_1"/>
<sequence>MINIYQSNNSISNSSADENEELSFSENEDNNIIINGENNNLIKNSHQSSSSSNLMFSGSENYMIVSRVLSDNSLFIMENDIENKDNIINNNKNNNSNNNVNIETYDKIDTPGNDINGDKEINDINIPDENERNSPSNTSPLLSSSSSQPQQPQQQPNYKGYTNLTPTHSDSEDSYDEIDTYDNMYIEQLKHSKPINIRNSSDDFETIEIKTEFKDNNNYDDYDDEQLNDNSNNNNNNNNNNTIHNNNNNLNSISSNSISPPTVSPFKILLTNKLKSIKDKIENSPNSDKYNTFPMDRYNNIPSSDISLFSSSPAYDIVVLNTNQSLTLTTTSTTSNNCNNSNNNNNNNGNHSNSNSIGSNSSLNSGINSILSTSSMTPSNSSHFHDNNNKNNITTDGESETSFETDSQISSKALDGAGGETIFDTPHHNHHHNHHHHSHHIIHHELHQNPNGKTILYSNPNLIRYNSNSSITRPVLSYERTKLNYKILSLLSLSVFFSVSNLYYAQPLLNEFVKEFNISNSVASLITMAVQLGYALGLSLISILGDSMSKKKLTLVLSLITCGSLFGIATSPHIISVIIFHFIVGASTIIPYIAIPLAMDMTNPSDRSSIVGVLLSSVFVGLLGARVLSGVIGYLFGWRTVFYFAGVTMFIISSLLFYFLPYTPRNQNTMPYNKLLISVYEFLKKEKVLRQTCFIGSMVFSTFSILWTTLSFRLNEEPYEYPCAFIGLFGLIGMAGAISSPLSGRLAERFGINRLMIVYLLICAVGYLILMFFDYHIIGLIVGIFILDLGVQSCHISNQSRNNLLSSSLQDDTSKYNINTIYMASYFIGGSIGSGLSGVIFAHFGWAGSSIVALLFLSLGLICHLITYEKPTFISVPIED</sequence>
<feature type="transmembrane region" description="Helical" evidence="3">
    <location>
        <begin position="518"/>
        <end position="541"/>
    </location>
</feature>
<dbReference type="SMR" id="Q54LA4"/>
<dbReference type="Gene3D" id="1.20.1250.20">
    <property type="entry name" value="MFS general substrate transporter like domains"/>
    <property type="match status" value="1"/>
</dbReference>
<dbReference type="OMA" id="QSCHISN"/>
<gene>
    <name evidence="5" type="ORF">DDB_G0286749</name>
</gene>
<dbReference type="InterPro" id="IPR011701">
    <property type="entry name" value="MFS"/>
</dbReference>
<dbReference type="GeneID" id="8625797"/>
<dbReference type="InterPro" id="IPR036259">
    <property type="entry name" value="MFS_trans_sf"/>
</dbReference>
<reference evidence="5 6" key="1">
    <citation type="journal article" date="2005" name="Nature">
        <title>The genome of the social amoeba Dictyostelium discoideum.</title>
        <authorList>
            <consortium name="The Dictyostelium discoideum Sequencing Consortium"/>
            <person name="Eichinger L."/>
            <person name="Pachebat J.A."/>
            <person name="Glockner G."/>
            <person name="Rajandream M.A."/>
            <person name="Sucgang R."/>
            <person name="Berriman M."/>
            <person name="Song J."/>
            <person name="Olsen R."/>
            <person name="Szafranski K."/>
            <person name="Xu Q."/>
            <person name="Tunggal B."/>
            <person name="Kummerfeld S."/>
            <person name="Madera M."/>
            <person name="Konfortov B.A."/>
            <person name="Rivero F."/>
            <person name="Bankier A.T."/>
            <person name="Lehmann R."/>
            <person name="Hamlin N."/>
            <person name="Davies R."/>
            <person name="Gaudet P."/>
            <person name="Fey P."/>
            <person name="Pilcher K."/>
            <person name="Chen G."/>
            <person name="Saunders D."/>
            <person name="Sodergren E."/>
            <person name="Davis P."/>
            <person name="Kerhornou A."/>
            <person name="Nie X."/>
            <person name="Hall N."/>
            <person name="Anjard C."/>
            <person name="Hemphill L."/>
            <person name="Bason N."/>
            <person name="Farbrother P."/>
            <person name="Desany B."/>
            <person name="Just E."/>
            <person name="Morio T."/>
            <person name="Rost R."/>
            <person name="Churcher C."/>
            <person name="Cooper J."/>
            <person name="Haydock S."/>
            <person name="van Driessche N."/>
            <person name="Cronin A."/>
            <person name="Goodhead I."/>
            <person name="Muzny D."/>
            <person name="Mourier T."/>
            <person name="Pain A."/>
            <person name="Lu M."/>
            <person name="Harper D."/>
            <person name="Lindsay R."/>
            <person name="Hauser H."/>
            <person name="James K."/>
            <person name="Quiles M."/>
            <person name="Madan Babu M."/>
            <person name="Saito T."/>
            <person name="Buchrieser C."/>
            <person name="Wardroper A."/>
            <person name="Felder M."/>
            <person name="Thangavelu M."/>
            <person name="Johnson D."/>
            <person name="Knights A."/>
            <person name="Loulseged H."/>
            <person name="Mungall K."/>
            <person name="Oliver K."/>
            <person name="Price C."/>
            <person name="Quail M.A."/>
            <person name="Urushihara H."/>
            <person name="Hernandez J."/>
            <person name="Rabbinowitsch E."/>
            <person name="Steffen D."/>
            <person name="Sanders M."/>
            <person name="Ma J."/>
            <person name="Kohara Y."/>
            <person name="Sharp S."/>
            <person name="Simmonds M."/>
            <person name="Spiegler S."/>
            <person name="Tivey A."/>
            <person name="Sugano S."/>
            <person name="White B."/>
            <person name="Walker D."/>
            <person name="Woodward J."/>
            <person name="Winckler T."/>
            <person name="Tanaka Y."/>
            <person name="Shaulsky G."/>
            <person name="Schleicher M."/>
            <person name="Weinstock G."/>
            <person name="Rosenthal A."/>
            <person name="Cox E.C."/>
            <person name="Chisholm R.L."/>
            <person name="Gibbs R."/>
            <person name="Loomis W.F."/>
            <person name="Platzer M."/>
            <person name="Kay R.R."/>
            <person name="Williams J."/>
            <person name="Dear P.H."/>
            <person name="Noegel A.A."/>
            <person name="Barrell B."/>
            <person name="Kuspa A."/>
        </authorList>
    </citation>
    <scope>NUCLEOTIDE SEQUENCE [LARGE SCALE GENOMIC DNA]</scope>
    <source>
        <strain evidence="5 6">AX4</strain>
    </source>
</reference>
<feature type="transmembrane region" description="Helical" evidence="3">
    <location>
        <begin position="575"/>
        <end position="598"/>
    </location>
</feature>
<dbReference type="STRING" id="44689.Q54LA4"/>
<protein>
    <recommendedName>
        <fullName evidence="4">Major facilitator superfamily (MFS) profile domain-containing protein</fullName>
    </recommendedName>
</protein>
<dbReference type="GO" id="GO:0016020">
    <property type="term" value="C:membrane"/>
    <property type="evidence" value="ECO:0007669"/>
    <property type="project" value="UniProtKB-SubCell"/>
</dbReference>
<feature type="region of interest" description="Disordered" evidence="2">
    <location>
        <begin position="1"/>
        <end position="24"/>
    </location>
</feature>
<dbReference type="GO" id="GO:0022857">
    <property type="term" value="F:transmembrane transporter activity"/>
    <property type="evidence" value="ECO:0007669"/>
    <property type="project" value="InterPro"/>
</dbReference>
<evidence type="ECO:0000256" key="2">
    <source>
        <dbReference type="SAM" id="MobiDB-lite"/>
    </source>
</evidence>
<dbReference type="FunCoup" id="Q54LA4">
    <property type="interactions" value="877"/>
</dbReference>
<feature type="transmembrane region" description="Helical" evidence="3">
    <location>
        <begin position="688"/>
        <end position="707"/>
    </location>
</feature>
<evidence type="ECO:0000259" key="4">
    <source>
        <dbReference type="PROSITE" id="PS50850"/>
    </source>
</evidence>
<feature type="transmembrane region" description="Helical" evidence="3">
    <location>
        <begin position="719"/>
        <end position="738"/>
    </location>
</feature>
<feature type="domain" description="Major facilitator superfamily (MFS) profile" evidence="4">
    <location>
        <begin position="487"/>
        <end position="872"/>
    </location>
</feature>
<keyword evidence="3" id="KW-1133">Transmembrane helix</keyword>
<evidence type="ECO:0000313" key="5">
    <source>
        <dbReference type="EMBL" id="EAL64130.1"/>
    </source>
</evidence>
<proteinExistence type="predicted"/>
<evidence type="ECO:0000256" key="3">
    <source>
        <dbReference type="SAM" id="Phobius"/>
    </source>
</evidence>
<dbReference type="CDD" id="cd17324">
    <property type="entry name" value="MFS_NepI_like"/>
    <property type="match status" value="1"/>
</dbReference>
<dbReference type="RefSeq" id="XP_637657.1">
    <property type="nucleotide sequence ID" value="XM_632565.1"/>
</dbReference>